<keyword evidence="1" id="KW-1133">Transmembrane helix</keyword>
<organism evidence="2 3">
    <name type="scientific">Fasciolopsis buskii</name>
    <dbReference type="NCBI Taxonomy" id="27845"/>
    <lineage>
        <taxon>Eukaryota</taxon>
        <taxon>Metazoa</taxon>
        <taxon>Spiralia</taxon>
        <taxon>Lophotrochozoa</taxon>
        <taxon>Platyhelminthes</taxon>
        <taxon>Trematoda</taxon>
        <taxon>Digenea</taxon>
        <taxon>Plagiorchiida</taxon>
        <taxon>Echinostomata</taxon>
        <taxon>Echinostomatoidea</taxon>
        <taxon>Fasciolidae</taxon>
        <taxon>Fasciolopsis</taxon>
    </lineage>
</organism>
<reference evidence="2" key="1">
    <citation type="submission" date="2019-05" db="EMBL/GenBank/DDBJ databases">
        <title>Annotation for the trematode Fasciolopsis buski.</title>
        <authorList>
            <person name="Choi Y.-J."/>
        </authorList>
    </citation>
    <scope>NUCLEOTIDE SEQUENCE</scope>
    <source>
        <strain evidence="2">HT</strain>
        <tissue evidence="2">Whole worm</tissue>
    </source>
</reference>
<keyword evidence="1" id="KW-0472">Membrane</keyword>
<dbReference type="EMBL" id="LUCM01008781">
    <property type="protein sequence ID" value="KAA0187920.1"/>
    <property type="molecule type" value="Genomic_DNA"/>
</dbReference>
<protein>
    <submittedName>
        <fullName evidence="2">Uncharacterized protein</fullName>
    </submittedName>
</protein>
<keyword evidence="3" id="KW-1185">Reference proteome</keyword>
<accession>A0A8E0RTY3</accession>
<name>A0A8E0RTY3_9TREM</name>
<dbReference type="AlphaFoldDB" id="A0A8E0RTY3"/>
<evidence type="ECO:0000313" key="2">
    <source>
        <dbReference type="EMBL" id="KAA0187920.1"/>
    </source>
</evidence>
<keyword evidence="1" id="KW-0812">Transmembrane</keyword>
<proteinExistence type="predicted"/>
<comment type="caution">
    <text evidence="2">The sequence shown here is derived from an EMBL/GenBank/DDBJ whole genome shotgun (WGS) entry which is preliminary data.</text>
</comment>
<gene>
    <name evidence="2" type="ORF">FBUS_04466</name>
</gene>
<evidence type="ECO:0000313" key="3">
    <source>
        <dbReference type="Proteomes" id="UP000728185"/>
    </source>
</evidence>
<dbReference type="Proteomes" id="UP000728185">
    <property type="component" value="Unassembled WGS sequence"/>
</dbReference>
<evidence type="ECO:0000256" key="1">
    <source>
        <dbReference type="SAM" id="Phobius"/>
    </source>
</evidence>
<sequence>MFQPNSQPFYLEAIAEELAQIGDEFNREFEYARESFSGQEFLLLLNEVTQRRRSPDDSYEDNSRFGIIVKCSFLLSLCLGLTIAWFYCRTR</sequence>
<feature type="transmembrane region" description="Helical" evidence="1">
    <location>
        <begin position="67"/>
        <end position="88"/>
    </location>
</feature>